<reference evidence="2" key="1">
    <citation type="submission" date="2015-08" db="UniProtKB">
        <authorList>
            <consortium name="WormBaseParasite"/>
        </authorList>
    </citation>
    <scope>IDENTIFICATION</scope>
</reference>
<protein>
    <submittedName>
        <fullName evidence="2">Uncharacterized protein</fullName>
    </submittedName>
</protein>
<organism evidence="2">
    <name type="scientific">Strongyloides stercoralis</name>
    <name type="common">Threadworm</name>
    <dbReference type="NCBI Taxonomy" id="6248"/>
    <lineage>
        <taxon>Eukaryota</taxon>
        <taxon>Metazoa</taxon>
        <taxon>Ecdysozoa</taxon>
        <taxon>Nematoda</taxon>
        <taxon>Chromadorea</taxon>
        <taxon>Rhabditida</taxon>
        <taxon>Tylenchina</taxon>
        <taxon>Panagrolaimomorpha</taxon>
        <taxon>Strongyloidoidea</taxon>
        <taxon>Strongyloididae</taxon>
        <taxon>Strongyloides</taxon>
    </lineage>
</organism>
<feature type="chain" id="PRO_5005326942" evidence="1">
    <location>
        <begin position="20"/>
        <end position="79"/>
    </location>
</feature>
<keyword evidence="1" id="KW-0732">Signal</keyword>
<evidence type="ECO:0000313" key="2">
    <source>
        <dbReference type="WBParaSite" id="SSTP_0000031000.1"/>
    </source>
</evidence>
<dbReference type="AlphaFoldDB" id="A0A0K0DSU6"/>
<proteinExistence type="predicted"/>
<name>A0A0K0DSU6_STRER</name>
<accession>A0A0K0DSU6</accession>
<dbReference type="WBParaSite" id="SSTP_0000031000.1">
    <property type="protein sequence ID" value="SSTP_0000031000.1"/>
    <property type="gene ID" value="SSTP_0000031000"/>
</dbReference>
<sequence length="79" mass="9101">MKLLYIIFVVLIFNTNCFSEVLSQSIPVKYCDQYDCEKKCIAQSKIGVCHKVDMYVDTHRVLGECHCEDLHVTDLKDLG</sequence>
<feature type="signal peptide" evidence="1">
    <location>
        <begin position="1"/>
        <end position="19"/>
    </location>
</feature>
<evidence type="ECO:0000256" key="1">
    <source>
        <dbReference type="SAM" id="SignalP"/>
    </source>
</evidence>